<dbReference type="OrthoDB" id="66144at2759"/>
<feature type="domain" description="Methyltransferase type 11" evidence="3">
    <location>
        <begin position="403"/>
        <end position="494"/>
    </location>
</feature>
<organism evidence="4 5">
    <name type="scientific">Akanthomyces lecanii RCEF 1005</name>
    <dbReference type="NCBI Taxonomy" id="1081108"/>
    <lineage>
        <taxon>Eukaryota</taxon>
        <taxon>Fungi</taxon>
        <taxon>Dikarya</taxon>
        <taxon>Ascomycota</taxon>
        <taxon>Pezizomycotina</taxon>
        <taxon>Sordariomycetes</taxon>
        <taxon>Hypocreomycetidae</taxon>
        <taxon>Hypocreales</taxon>
        <taxon>Cordycipitaceae</taxon>
        <taxon>Akanthomyces</taxon>
        <taxon>Cordyceps confragosa</taxon>
    </lineage>
</organism>
<accession>A0A162KZB0</accession>
<dbReference type="Pfam" id="PF08241">
    <property type="entry name" value="Methyltransf_11"/>
    <property type="match status" value="1"/>
</dbReference>
<dbReference type="GO" id="GO:0008757">
    <property type="term" value="F:S-adenosylmethionine-dependent methyltransferase activity"/>
    <property type="evidence" value="ECO:0007669"/>
    <property type="project" value="InterPro"/>
</dbReference>
<dbReference type="GO" id="GO:0032259">
    <property type="term" value="P:methylation"/>
    <property type="evidence" value="ECO:0007669"/>
    <property type="project" value="UniProtKB-KW"/>
</dbReference>
<feature type="compositionally biased region" description="Polar residues" evidence="1">
    <location>
        <begin position="139"/>
        <end position="165"/>
    </location>
</feature>
<feature type="region of interest" description="Disordered" evidence="1">
    <location>
        <begin position="128"/>
        <end position="221"/>
    </location>
</feature>
<sequence length="629" mass="69313">MAFFIEWELWQQMTFVLAGLIAIVFVIGFLKLWRTNQLLRHYELLDEEKRARRAEMQQYGIDIPAINDIPFGSRAIQSGIEVDEIWISRPNTPAPSQRASCATIVDDISIDGTAPVLEGSSCIRNASEGSYGKGKACAQSGTGSSKMLKRSTLSEQHLSDSTTLNGEGPSKPPPVSRSEGSSRPINMTKAKRHWSSIQAASNAGSIPAEEAAPDPKSEPVPFGTAEVFANTRTRRTVSGFEILPAGSLGERVELHASALQTSTRGRITYNVDVVIGQHSGLAWSESHQVDNHDDVPLITAFTVIRSRILTSGISAELTNHYPHIYNNIKSTAQDLQQHIAHSYPFNHNPIIVPYTMPNFVTDAAAGFKNAGAYDAYRPSYRSQIVDGILQNLGLAGKKNARIVDIAAGTGKFTEVIAARDEHFEVIAIEPVESMRTTLAAKNLGIEVRDGLATSLGLPDAWADGVTIAQAFHWFDNEEALAEIRRVLKPGGKLALVWNIENYNQPASWTTSTEWENSIKQIIIQLPGMGPNRFRDEKWQQVFEQQAKNATPMFSTPIEAASVPFTLWLKPDALWDRINTLSQVSILEGADRDAFVTAFNKAVKEGDGEWNDKGEIAFHGHTYYAWTSRL</sequence>
<dbReference type="PANTHER" id="PTHR40623">
    <property type="entry name" value="INTEGRAL MEMBRANE PROTEIN"/>
    <property type="match status" value="1"/>
</dbReference>
<keyword evidence="5" id="KW-1185">Reference proteome</keyword>
<evidence type="ECO:0000256" key="1">
    <source>
        <dbReference type="SAM" id="MobiDB-lite"/>
    </source>
</evidence>
<dbReference type="InterPro" id="IPR013216">
    <property type="entry name" value="Methyltransf_11"/>
</dbReference>
<evidence type="ECO:0000259" key="3">
    <source>
        <dbReference type="Pfam" id="PF08241"/>
    </source>
</evidence>
<keyword evidence="2" id="KW-1133">Transmembrane helix</keyword>
<dbReference type="CDD" id="cd02440">
    <property type="entry name" value="AdoMet_MTases"/>
    <property type="match status" value="1"/>
</dbReference>
<proteinExistence type="predicted"/>
<dbReference type="Gene3D" id="3.40.50.150">
    <property type="entry name" value="Vaccinia Virus protein VP39"/>
    <property type="match status" value="1"/>
</dbReference>
<evidence type="ECO:0000313" key="4">
    <source>
        <dbReference type="EMBL" id="OAA82068.1"/>
    </source>
</evidence>
<reference evidence="4 5" key="1">
    <citation type="journal article" date="2016" name="Genome Biol. Evol.">
        <title>Divergent and convergent evolution of fungal pathogenicity.</title>
        <authorList>
            <person name="Shang Y."/>
            <person name="Xiao G."/>
            <person name="Zheng P."/>
            <person name="Cen K."/>
            <person name="Zhan S."/>
            <person name="Wang C."/>
        </authorList>
    </citation>
    <scope>NUCLEOTIDE SEQUENCE [LARGE SCALE GENOMIC DNA]</scope>
    <source>
        <strain evidence="4 5">RCEF 1005</strain>
    </source>
</reference>
<dbReference type="STRING" id="1081108.A0A162KZB0"/>
<feature type="transmembrane region" description="Helical" evidence="2">
    <location>
        <begin position="12"/>
        <end position="33"/>
    </location>
</feature>
<feature type="compositionally biased region" description="Polar residues" evidence="1">
    <location>
        <begin position="195"/>
        <end position="204"/>
    </location>
</feature>
<dbReference type="Proteomes" id="UP000076881">
    <property type="component" value="Unassembled WGS sequence"/>
</dbReference>
<dbReference type="SUPFAM" id="SSF53335">
    <property type="entry name" value="S-adenosyl-L-methionine-dependent methyltransferases"/>
    <property type="match status" value="1"/>
</dbReference>
<protein>
    <submittedName>
        <fullName evidence="4">Methyltransferase type 11</fullName>
    </submittedName>
</protein>
<name>A0A162KZB0_CORDF</name>
<dbReference type="EMBL" id="AZHF01000001">
    <property type="protein sequence ID" value="OAA82068.1"/>
    <property type="molecule type" value="Genomic_DNA"/>
</dbReference>
<evidence type="ECO:0000313" key="5">
    <source>
        <dbReference type="Proteomes" id="UP000076881"/>
    </source>
</evidence>
<keyword evidence="2" id="KW-0472">Membrane</keyword>
<gene>
    <name evidence="4" type="ORF">LEL_01613</name>
</gene>
<keyword evidence="4" id="KW-0808">Transferase</keyword>
<dbReference type="AlphaFoldDB" id="A0A162KZB0"/>
<dbReference type="PANTHER" id="PTHR40623:SF2">
    <property type="entry name" value="INTEGRAL MEMBRANE PROTEIN"/>
    <property type="match status" value="1"/>
</dbReference>
<evidence type="ECO:0000256" key="2">
    <source>
        <dbReference type="SAM" id="Phobius"/>
    </source>
</evidence>
<keyword evidence="4" id="KW-0489">Methyltransferase</keyword>
<comment type="caution">
    <text evidence="4">The sequence shown here is derived from an EMBL/GenBank/DDBJ whole genome shotgun (WGS) entry which is preliminary data.</text>
</comment>
<dbReference type="InterPro" id="IPR029063">
    <property type="entry name" value="SAM-dependent_MTases_sf"/>
</dbReference>
<keyword evidence="2" id="KW-0812">Transmembrane</keyword>